<dbReference type="AlphaFoldDB" id="A0A6I9PF50"/>
<feature type="compositionally biased region" description="Basic and acidic residues" evidence="1">
    <location>
        <begin position="15"/>
        <end position="41"/>
    </location>
</feature>
<dbReference type="KEGG" id="ncc:104958501"/>
<proteinExistence type="predicted"/>
<feature type="compositionally biased region" description="Polar residues" evidence="1">
    <location>
        <begin position="96"/>
        <end position="107"/>
    </location>
</feature>
<keyword evidence="2" id="KW-1185">Reference proteome</keyword>
<dbReference type="Proteomes" id="UP000504611">
    <property type="component" value="Unplaced"/>
</dbReference>
<feature type="region of interest" description="Disordered" evidence="1">
    <location>
        <begin position="1"/>
        <end position="107"/>
    </location>
</feature>
<evidence type="ECO:0000313" key="3">
    <source>
        <dbReference type="RefSeq" id="XP_010784546.1"/>
    </source>
</evidence>
<dbReference type="GeneID" id="104958501"/>
<organism evidence="2 3">
    <name type="scientific">Notothenia coriiceps</name>
    <name type="common">black rockcod</name>
    <dbReference type="NCBI Taxonomy" id="8208"/>
    <lineage>
        <taxon>Eukaryota</taxon>
        <taxon>Metazoa</taxon>
        <taxon>Chordata</taxon>
        <taxon>Craniata</taxon>
        <taxon>Vertebrata</taxon>
        <taxon>Euteleostomi</taxon>
        <taxon>Actinopterygii</taxon>
        <taxon>Neopterygii</taxon>
        <taxon>Teleostei</taxon>
        <taxon>Neoteleostei</taxon>
        <taxon>Acanthomorphata</taxon>
        <taxon>Eupercaria</taxon>
        <taxon>Perciformes</taxon>
        <taxon>Notothenioidei</taxon>
        <taxon>Nototheniidae</taxon>
        <taxon>Notothenia</taxon>
    </lineage>
</organism>
<protein>
    <submittedName>
        <fullName evidence="3">Uncharacterized protein</fullName>
    </submittedName>
</protein>
<gene>
    <name evidence="3" type="primary">LOC104958501</name>
</gene>
<evidence type="ECO:0000256" key="1">
    <source>
        <dbReference type="SAM" id="MobiDB-lite"/>
    </source>
</evidence>
<sequence>MATKHNPDPNNPTSKEGKRMALELKHEHMLAEAKKAAEERKRARSVGDTLQSPKRGCVGRGKPRGRRGGRRQGSATEKNMERLSDILSSCPPPEPQKSSASSWSFRQQKASERWKEARPHHLQCLLEKEAVGHPLCGLCHEPAVIRCRECLPEEWFCGDCDVLHHKNQPLHNRDSLMNGFFKPISPTTCVVRVEGGYDTIDQACILPTVKAPQLLL</sequence>
<dbReference type="RefSeq" id="XP_010784546.1">
    <property type="nucleotide sequence ID" value="XM_010786244.1"/>
</dbReference>
<reference evidence="3" key="1">
    <citation type="submission" date="2025-08" db="UniProtKB">
        <authorList>
            <consortium name="RefSeq"/>
        </authorList>
    </citation>
    <scope>IDENTIFICATION</scope>
    <source>
        <tissue evidence="3">Muscle</tissue>
    </source>
</reference>
<dbReference type="CDD" id="cd19757">
    <property type="entry name" value="Bbox1"/>
    <property type="match status" value="1"/>
</dbReference>
<name>A0A6I9PF50_9TELE</name>
<evidence type="ECO:0000313" key="2">
    <source>
        <dbReference type="Proteomes" id="UP000504611"/>
    </source>
</evidence>
<feature type="compositionally biased region" description="Basic residues" evidence="1">
    <location>
        <begin position="61"/>
        <end position="70"/>
    </location>
</feature>
<dbReference type="OrthoDB" id="8923991at2759"/>
<accession>A0A6I9PF50</accession>